<dbReference type="Pfam" id="PF03765">
    <property type="entry name" value="CRAL_TRIO_N"/>
    <property type="match status" value="1"/>
</dbReference>
<dbReference type="InterPro" id="IPR036865">
    <property type="entry name" value="CRAL-TRIO_dom_sf"/>
</dbReference>
<dbReference type="GO" id="GO:0017157">
    <property type="term" value="P:regulation of exocytosis"/>
    <property type="evidence" value="ECO:0007669"/>
    <property type="project" value="TreeGrafter"/>
</dbReference>
<keyword evidence="7" id="KW-0349">Heme</keyword>
<dbReference type="EMBL" id="WJXW01000002">
    <property type="protein sequence ID" value="KAF9739851.1"/>
    <property type="molecule type" value="Genomic_DNA"/>
</dbReference>
<keyword evidence="9 16" id="KW-0256">Endoplasmic reticulum</keyword>
<evidence type="ECO:0000313" key="20">
    <source>
        <dbReference type="Proteomes" id="UP000756921"/>
    </source>
</evidence>
<comment type="catalytic activity">
    <reaction evidence="14">
        <text>a 1,2-diacyl-sn-glycero-3-phospho-(1D-myo-inositol)(in) = a 1,2-diacyl-sn-glycero-3-phospho-(1D-myo-inositol)(out)</text>
        <dbReference type="Rhea" id="RHEA:38691"/>
        <dbReference type="ChEBI" id="CHEBI:57880"/>
    </reaction>
    <physiologicalReaction direction="left-to-right" evidence="14">
        <dbReference type="Rhea" id="RHEA:38692"/>
    </physiologicalReaction>
</comment>
<evidence type="ECO:0000256" key="3">
    <source>
        <dbReference type="ARBA" id="ARBA00006667"/>
    </source>
</evidence>
<dbReference type="SMART" id="SM00516">
    <property type="entry name" value="SEC14"/>
    <property type="match status" value="1"/>
</dbReference>
<evidence type="ECO:0000256" key="7">
    <source>
        <dbReference type="ARBA" id="ARBA00022617"/>
    </source>
</evidence>
<evidence type="ECO:0000256" key="10">
    <source>
        <dbReference type="ARBA" id="ARBA00022848"/>
    </source>
</evidence>
<feature type="compositionally biased region" description="Basic and acidic residues" evidence="17">
    <location>
        <begin position="53"/>
        <end position="64"/>
    </location>
</feature>
<name>A0A9P6GQ92_9PLEO</name>
<dbReference type="SUPFAM" id="SSF46938">
    <property type="entry name" value="CRAL/TRIO N-terminal domain"/>
    <property type="match status" value="1"/>
</dbReference>
<dbReference type="PANTHER" id="PTHR47669">
    <property type="entry name" value="PHOSPHATIDYLINOSITOL TRANSFER PROTEIN SFH5"/>
    <property type="match status" value="1"/>
</dbReference>
<keyword evidence="13 16" id="KW-0472">Membrane</keyword>
<dbReference type="PROSITE" id="PS50191">
    <property type="entry name" value="CRAL_TRIO"/>
    <property type="match status" value="1"/>
</dbReference>
<keyword evidence="11" id="KW-0408">Iron</keyword>
<dbReference type="GO" id="GO:0046872">
    <property type="term" value="F:metal ion binding"/>
    <property type="evidence" value="ECO:0007669"/>
    <property type="project" value="UniProtKB-KW"/>
</dbReference>
<dbReference type="Pfam" id="PF00650">
    <property type="entry name" value="CRAL_TRIO"/>
    <property type="match status" value="1"/>
</dbReference>
<dbReference type="InterPro" id="IPR036273">
    <property type="entry name" value="CRAL/TRIO_N_dom_sf"/>
</dbReference>
<keyword evidence="6 16" id="KW-0963">Cytoplasm</keyword>
<comment type="subcellular location">
    <subcellularLocation>
        <location evidence="16">Cytoplasm</location>
    </subcellularLocation>
    <subcellularLocation>
        <location evidence="2 16">Endoplasmic reticulum membrane</location>
        <topology evidence="2 16">Peripheral membrane protein</topology>
    </subcellularLocation>
    <subcellularLocation>
        <location evidence="16">Microsome membrane</location>
        <topology evidence="16">Peripheral membrane protein</topology>
    </subcellularLocation>
</comment>
<comment type="similarity">
    <text evidence="3 16">Belongs to the SFH5 family.</text>
</comment>
<evidence type="ECO:0000256" key="13">
    <source>
        <dbReference type="ARBA" id="ARBA00023136"/>
    </source>
</evidence>
<dbReference type="PANTHER" id="PTHR47669:SF1">
    <property type="entry name" value="PHOSPHATIDYLINOSITOL TRANSFER PROTEIN SFH5"/>
    <property type="match status" value="1"/>
</dbReference>
<dbReference type="InterPro" id="IPR011074">
    <property type="entry name" value="CRAL/TRIO_N_dom"/>
</dbReference>
<evidence type="ECO:0000256" key="9">
    <source>
        <dbReference type="ARBA" id="ARBA00022824"/>
    </source>
</evidence>
<feature type="region of interest" description="Disordered" evidence="17">
    <location>
        <begin position="102"/>
        <end position="128"/>
    </location>
</feature>
<dbReference type="Gene3D" id="3.40.525.10">
    <property type="entry name" value="CRAL-TRIO lipid binding domain"/>
    <property type="match status" value="1"/>
</dbReference>
<feature type="region of interest" description="Disordered" evidence="17">
    <location>
        <begin position="1"/>
        <end position="78"/>
    </location>
</feature>
<evidence type="ECO:0000256" key="5">
    <source>
        <dbReference type="ARBA" id="ARBA00022448"/>
    </source>
</evidence>
<organism evidence="19 20">
    <name type="scientific">Paraphaeosphaeria minitans</name>
    <dbReference type="NCBI Taxonomy" id="565426"/>
    <lineage>
        <taxon>Eukaryota</taxon>
        <taxon>Fungi</taxon>
        <taxon>Dikarya</taxon>
        <taxon>Ascomycota</taxon>
        <taxon>Pezizomycotina</taxon>
        <taxon>Dothideomycetes</taxon>
        <taxon>Pleosporomycetidae</taxon>
        <taxon>Pleosporales</taxon>
        <taxon>Massarineae</taxon>
        <taxon>Didymosphaeriaceae</taxon>
        <taxon>Paraphaeosphaeria</taxon>
    </lineage>
</organism>
<reference evidence="19" key="1">
    <citation type="journal article" date="2020" name="Mol. Plant Microbe Interact.">
        <title>Genome Sequence of the Biocontrol Agent Coniothyrium minitans strain Conio (IMI 134523).</title>
        <authorList>
            <person name="Patel D."/>
            <person name="Shittu T.A."/>
            <person name="Baroncelli R."/>
            <person name="Muthumeenakshi S."/>
            <person name="Osborne T.H."/>
            <person name="Janganan T.K."/>
            <person name="Sreenivasaprasad S."/>
        </authorList>
    </citation>
    <scope>NUCLEOTIDE SEQUENCE</scope>
    <source>
        <strain evidence="19">Conio</strain>
    </source>
</reference>
<dbReference type="AlphaFoldDB" id="A0A9P6GQ92"/>
<keyword evidence="12 16" id="KW-0445">Lipid transport</keyword>
<dbReference type="CDD" id="cd00170">
    <property type="entry name" value="SEC14"/>
    <property type="match status" value="1"/>
</dbReference>
<evidence type="ECO:0000256" key="11">
    <source>
        <dbReference type="ARBA" id="ARBA00023004"/>
    </source>
</evidence>
<evidence type="ECO:0000256" key="1">
    <source>
        <dbReference type="ARBA" id="ARBA00001970"/>
    </source>
</evidence>
<evidence type="ECO:0000256" key="6">
    <source>
        <dbReference type="ARBA" id="ARBA00022490"/>
    </source>
</evidence>
<dbReference type="OrthoDB" id="75724at2759"/>
<evidence type="ECO:0000256" key="16">
    <source>
        <dbReference type="RuleBase" id="RU367059"/>
    </source>
</evidence>
<comment type="function">
    <text evidence="15">Non-classical phosphatidylinositol (PtdIns) transfer protein (PITP), which exhibits PtdIns-binding/transfer activity in the absence of detectable PtdCho-binding/transfer activity. Regulates PtdIns(4,5)P2 homeostasis at the plasma membrane. Heme-binding protein that may play a role in organic oxidant-induced stress responses.</text>
</comment>
<dbReference type="GO" id="GO:0032541">
    <property type="term" value="C:cortical endoplasmic reticulum"/>
    <property type="evidence" value="ECO:0007669"/>
    <property type="project" value="TreeGrafter"/>
</dbReference>
<dbReference type="GO" id="GO:0008526">
    <property type="term" value="F:phosphatidylinositol transfer activity"/>
    <property type="evidence" value="ECO:0007669"/>
    <property type="project" value="UniProtKB-UniRule"/>
</dbReference>
<evidence type="ECO:0000256" key="14">
    <source>
        <dbReference type="ARBA" id="ARBA00024146"/>
    </source>
</evidence>
<dbReference type="Proteomes" id="UP000756921">
    <property type="component" value="Unassembled WGS sequence"/>
</dbReference>
<dbReference type="GO" id="GO:0005886">
    <property type="term" value="C:plasma membrane"/>
    <property type="evidence" value="ECO:0007669"/>
    <property type="project" value="TreeGrafter"/>
</dbReference>
<accession>A0A9P6GQ92</accession>
<dbReference type="InterPro" id="IPR042938">
    <property type="entry name" value="Sfh5"/>
</dbReference>
<keyword evidence="10 16" id="KW-0492">Microsome</keyword>
<dbReference type="InterPro" id="IPR001251">
    <property type="entry name" value="CRAL-TRIO_dom"/>
</dbReference>
<dbReference type="GO" id="GO:0005829">
    <property type="term" value="C:cytosol"/>
    <property type="evidence" value="ECO:0007669"/>
    <property type="project" value="TreeGrafter"/>
</dbReference>
<keyword evidence="20" id="KW-1185">Reference proteome</keyword>
<feature type="domain" description="CRAL-TRIO" evidence="18">
    <location>
        <begin position="251"/>
        <end position="386"/>
    </location>
</feature>
<evidence type="ECO:0000256" key="8">
    <source>
        <dbReference type="ARBA" id="ARBA00022723"/>
    </source>
</evidence>
<comment type="cofactor">
    <cofactor evidence="1">
        <name>heme b</name>
        <dbReference type="ChEBI" id="CHEBI:60344"/>
    </cofactor>
</comment>
<comment type="caution">
    <text evidence="19">The sequence shown here is derived from an EMBL/GenBank/DDBJ whole genome shotgun (WGS) entry which is preliminary data.</text>
</comment>
<evidence type="ECO:0000256" key="4">
    <source>
        <dbReference type="ARBA" id="ARBA00018320"/>
    </source>
</evidence>
<evidence type="ECO:0000313" key="19">
    <source>
        <dbReference type="EMBL" id="KAF9739851.1"/>
    </source>
</evidence>
<gene>
    <name evidence="19" type="ORF">PMIN01_02485</name>
</gene>
<dbReference type="GO" id="GO:0005789">
    <property type="term" value="C:endoplasmic reticulum membrane"/>
    <property type="evidence" value="ECO:0007669"/>
    <property type="project" value="UniProtKB-SubCell"/>
</dbReference>
<evidence type="ECO:0000256" key="17">
    <source>
        <dbReference type="SAM" id="MobiDB-lite"/>
    </source>
</evidence>
<evidence type="ECO:0000256" key="15">
    <source>
        <dbReference type="ARBA" id="ARBA00024180"/>
    </source>
</evidence>
<keyword evidence="8" id="KW-0479">Metal-binding</keyword>
<evidence type="ECO:0000256" key="12">
    <source>
        <dbReference type="ARBA" id="ARBA00023055"/>
    </source>
</evidence>
<evidence type="ECO:0000259" key="18">
    <source>
        <dbReference type="PROSITE" id="PS50191"/>
    </source>
</evidence>
<keyword evidence="5 16" id="KW-0813">Transport</keyword>
<dbReference type="SUPFAM" id="SSF52087">
    <property type="entry name" value="CRAL/TRIO domain"/>
    <property type="match status" value="1"/>
</dbReference>
<proteinExistence type="inferred from homology"/>
<dbReference type="GO" id="GO:0043001">
    <property type="term" value="P:Golgi to plasma membrane protein transport"/>
    <property type="evidence" value="ECO:0007669"/>
    <property type="project" value="TreeGrafter"/>
</dbReference>
<sequence>MASKPEEPSTAPTDAAIAPVEKQPEAPSCAATPQDPMTEKPAAPLAEPSEEFNSEKLSEPKTDETPPAAAAAASNPTGALAEKLSELKTDDATAAAAAAPIPTPAPAASAGDVETSPASPLWPETPAEHPLTNFFGQIEALTKEAAHDEVYGITLSPTNEFHTKLILQKFLRANQNDLDKAKQQLLDTLIWRKEFDPTKAAGETFEKNRFEGLGWIIQVEGVPESTNKSDVVTFNIYGAVKDNKKTFGDLEAFLRWRVGLMERSVQHLNLSSATQPIPDFGAGPDPYQGIQVHDYLQVSFLRQDPLVKAATKKTIEVLGRYYPETLSRKFFVNVPVVMGWVYQAVKMIVSKETAKKFTVLSYGNALAGELGKGLPKEYGGEKGALSEVGEGMKLDG</sequence>
<evidence type="ECO:0000256" key="2">
    <source>
        <dbReference type="ARBA" id="ARBA00004406"/>
    </source>
</evidence>
<protein>
    <recommendedName>
        <fullName evidence="4 16">Phosphatidylinositol transfer protein SFH5</fullName>
        <shortName evidence="16">PITP SFH5</shortName>
    </recommendedName>
</protein>